<proteinExistence type="predicted"/>
<dbReference type="EMBL" id="LANI01000019">
    <property type="protein sequence ID" value="KKJ76461.1"/>
    <property type="molecule type" value="Genomic_DNA"/>
</dbReference>
<feature type="signal peptide" evidence="1">
    <location>
        <begin position="1"/>
        <end position="23"/>
    </location>
</feature>
<sequence length="349" mass="36494">MKKILMASTALAASLSYAASASAEDTKIKWSAYTDFNVSSTSVDGNVPGGDTNNGLDFNTNSEIHLNASQTADNGLTYGLHIQLEADQGNTNNTDENHIFIEGDFGRVELGDQDSAGDRMMVSGSSVGFQYGMFGNYTGGLSALEDEGNLGRTAADFSDSSDSSKITYFTPTFNGFKAGLSFAPDSDSGQTVSGNETDFNNHFDAALNYSGTFNDFTVDAALIGATHEVTSQGSSDDTYYAVGGGVMLGYAGFKAALGVLHEDTKDTSEINTVDTGLSYGIGAWSLSVGAAWSEFDQDNGVENESIAYSAGVGYEIAPGLTTWAGATIGDYEGGVEDFTNFQTGISVAF</sequence>
<feature type="domain" description="Porin" evidence="2">
    <location>
        <begin position="7"/>
        <end position="327"/>
    </location>
</feature>
<dbReference type="GO" id="GO:0015288">
    <property type="term" value="F:porin activity"/>
    <property type="evidence" value="ECO:0007669"/>
    <property type="project" value="InterPro"/>
</dbReference>
<feature type="chain" id="PRO_5005640489" description="Porin domain-containing protein" evidence="1">
    <location>
        <begin position="24"/>
        <end position="349"/>
    </location>
</feature>
<gene>
    <name evidence="3" type="ORF">WH95_13380</name>
</gene>
<dbReference type="STRING" id="1549748.WH95_13380"/>
<dbReference type="SUPFAM" id="SSF56935">
    <property type="entry name" value="Porins"/>
    <property type="match status" value="1"/>
</dbReference>
<protein>
    <recommendedName>
        <fullName evidence="2">Porin domain-containing protein</fullName>
    </recommendedName>
</protein>
<evidence type="ECO:0000313" key="3">
    <source>
        <dbReference type="EMBL" id="KKJ76461.1"/>
    </source>
</evidence>
<organism evidence="3 4">
    <name type="scientific">Kiloniella litopenaei</name>
    <dbReference type="NCBI Taxonomy" id="1549748"/>
    <lineage>
        <taxon>Bacteria</taxon>
        <taxon>Pseudomonadati</taxon>
        <taxon>Pseudomonadota</taxon>
        <taxon>Alphaproteobacteria</taxon>
        <taxon>Rhodospirillales</taxon>
        <taxon>Kiloniellaceae</taxon>
        <taxon>Kiloniella</taxon>
    </lineage>
</organism>
<keyword evidence="4" id="KW-1185">Reference proteome</keyword>
<reference evidence="3 4" key="1">
    <citation type="submission" date="2015-03" db="EMBL/GenBank/DDBJ databases">
        <title>Genome sequence of Kiloniella sp. P1-1, isolated from the gut microflora of Pacific white shrimp, Penaeus vannamei.</title>
        <authorList>
            <person name="Shao Z."/>
            <person name="Wang L."/>
            <person name="Li X."/>
        </authorList>
    </citation>
    <scope>NUCLEOTIDE SEQUENCE [LARGE SCALE GENOMIC DNA]</scope>
    <source>
        <strain evidence="3 4">P1-1</strain>
    </source>
</reference>
<dbReference type="InterPro" id="IPR023614">
    <property type="entry name" value="Porin_dom_sf"/>
</dbReference>
<dbReference type="OrthoDB" id="6758483at2"/>
<dbReference type="Gene3D" id="2.40.160.10">
    <property type="entry name" value="Porin"/>
    <property type="match status" value="1"/>
</dbReference>
<evidence type="ECO:0000313" key="4">
    <source>
        <dbReference type="Proteomes" id="UP000034491"/>
    </source>
</evidence>
<dbReference type="RefSeq" id="WP_046508088.1">
    <property type="nucleotide sequence ID" value="NZ_LANI01000019.1"/>
</dbReference>
<evidence type="ECO:0000259" key="2">
    <source>
        <dbReference type="Pfam" id="PF13609"/>
    </source>
</evidence>
<dbReference type="Pfam" id="PF13609">
    <property type="entry name" value="Porin_4"/>
    <property type="match status" value="1"/>
</dbReference>
<comment type="caution">
    <text evidence="3">The sequence shown here is derived from an EMBL/GenBank/DDBJ whole genome shotgun (WGS) entry which is preliminary data.</text>
</comment>
<keyword evidence="1" id="KW-0732">Signal</keyword>
<dbReference type="AlphaFoldDB" id="A0A0M2R464"/>
<dbReference type="GO" id="GO:0016020">
    <property type="term" value="C:membrane"/>
    <property type="evidence" value="ECO:0007669"/>
    <property type="project" value="InterPro"/>
</dbReference>
<dbReference type="InterPro" id="IPR033900">
    <property type="entry name" value="Gram_neg_porin_domain"/>
</dbReference>
<dbReference type="Proteomes" id="UP000034491">
    <property type="component" value="Unassembled WGS sequence"/>
</dbReference>
<accession>A0A0M2R464</accession>
<name>A0A0M2R464_9PROT</name>
<evidence type="ECO:0000256" key="1">
    <source>
        <dbReference type="SAM" id="SignalP"/>
    </source>
</evidence>